<protein>
    <submittedName>
        <fullName evidence="2">Glycerophosphoryl diester phosphodiesterase</fullName>
    </submittedName>
</protein>
<evidence type="ECO:0000313" key="2">
    <source>
        <dbReference type="EMBL" id="GGL58086.1"/>
    </source>
</evidence>
<dbReference type="PANTHER" id="PTHR46211:SF14">
    <property type="entry name" value="GLYCEROPHOSPHODIESTER PHOSPHODIESTERASE"/>
    <property type="match status" value="1"/>
</dbReference>
<dbReference type="Proteomes" id="UP000613840">
    <property type="component" value="Unassembled WGS sequence"/>
</dbReference>
<accession>A0A917S4J1</accession>
<keyword evidence="3" id="KW-1185">Reference proteome</keyword>
<proteinExistence type="predicted"/>
<evidence type="ECO:0000313" key="3">
    <source>
        <dbReference type="Proteomes" id="UP000613840"/>
    </source>
</evidence>
<dbReference type="PROSITE" id="PS51704">
    <property type="entry name" value="GP_PDE"/>
    <property type="match status" value="1"/>
</dbReference>
<dbReference type="PANTHER" id="PTHR46211">
    <property type="entry name" value="GLYCEROPHOSPHORYL DIESTER PHOSPHODIESTERASE"/>
    <property type="match status" value="1"/>
</dbReference>
<sequence length="240" mass="25624">MQQVRLAVVGHRGAMAEAPENTIASYRAAEEIGVDEVETDVRISADGQLFMLHDATLDRVAARPEGKELGPTSELDWSTISAVDVGAGERVPTLEQMYAATTRTIQLEIKDLAVLDALVGYLDDHPAEAARTVLTSFSAEAMAAVSRRLPTIPRGVIVGSWDTALSYPGGPEALIKETGSSRVHTGWAGLTAETVSSLHDAGVGVHGWPCRERTDLERAVEFGVDGTTSDDPRTLLGWFG</sequence>
<organism evidence="2 3">
    <name type="scientific">Microlunatus endophyticus</name>
    <dbReference type="NCBI Taxonomy" id="1716077"/>
    <lineage>
        <taxon>Bacteria</taxon>
        <taxon>Bacillati</taxon>
        <taxon>Actinomycetota</taxon>
        <taxon>Actinomycetes</taxon>
        <taxon>Propionibacteriales</taxon>
        <taxon>Propionibacteriaceae</taxon>
        <taxon>Microlunatus</taxon>
    </lineage>
</organism>
<comment type="caution">
    <text evidence="2">The sequence shown here is derived from an EMBL/GenBank/DDBJ whole genome shotgun (WGS) entry which is preliminary data.</text>
</comment>
<dbReference type="Gene3D" id="3.20.20.190">
    <property type="entry name" value="Phosphatidylinositol (PI) phosphodiesterase"/>
    <property type="match status" value="1"/>
</dbReference>
<reference evidence="2" key="2">
    <citation type="submission" date="2020-09" db="EMBL/GenBank/DDBJ databases">
        <authorList>
            <person name="Sun Q."/>
            <person name="Zhou Y."/>
        </authorList>
    </citation>
    <scope>NUCLEOTIDE SEQUENCE</scope>
    <source>
        <strain evidence="2">CGMCC 4.7306</strain>
    </source>
</reference>
<name>A0A917S4J1_9ACTN</name>
<dbReference type="AlphaFoldDB" id="A0A917S4J1"/>
<dbReference type="InterPro" id="IPR030395">
    <property type="entry name" value="GP_PDE_dom"/>
</dbReference>
<dbReference type="GO" id="GO:0008081">
    <property type="term" value="F:phosphoric diester hydrolase activity"/>
    <property type="evidence" value="ECO:0007669"/>
    <property type="project" value="InterPro"/>
</dbReference>
<dbReference type="EMBL" id="BMMZ01000003">
    <property type="protein sequence ID" value="GGL58086.1"/>
    <property type="molecule type" value="Genomic_DNA"/>
</dbReference>
<dbReference type="GO" id="GO:0006629">
    <property type="term" value="P:lipid metabolic process"/>
    <property type="evidence" value="ECO:0007669"/>
    <property type="project" value="InterPro"/>
</dbReference>
<reference evidence="2" key="1">
    <citation type="journal article" date="2014" name="Int. J. Syst. Evol. Microbiol.">
        <title>Complete genome sequence of Corynebacterium casei LMG S-19264T (=DSM 44701T), isolated from a smear-ripened cheese.</title>
        <authorList>
            <consortium name="US DOE Joint Genome Institute (JGI-PGF)"/>
            <person name="Walter F."/>
            <person name="Albersmeier A."/>
            <person name="Kalinowski J."/>
            <person name="Ruckert C."/>
        </authorList>
    </citation>
    <scope>NUCLEOTIDE SEQUENCE</scope>
    <source>
        <strain evidence="2">CGMCC 4.7306</strain>
    </source>
</reference>
<dbReference type="Pfam" id="PF03009">
    <property type="entry name" value="GDPD"/>
    <property type="match status" value="1"/>
</dbReference>
<gene>
    <name evidence="2" type="ORF">GCM10011575_15500</name>
</gene>
<evidence type="ECO:0000259" key="1">
    <source>
        <dbReference type="PROSITE" id="PS51704"/>
    </source>
</evidence>
<dbReference type="SUPFAM" id="SSF51695">
    <property type="entry name" value="PLC-like phosphodiesterases"/>
    <property type="match status" value="1"/>
</dbReference>
<dbReference type="InterPro" id="IPR017946">
    <property type="entry name" value="PLC-like_Pdiesterase_TIM-brl"/>
</dbReference>
<feature type="domain" description="GP-PDE" evidence="1">
    <location>
        <begin position="6"/>
        <end position="239"/>
    </location>
</feature>